<protein>
    <recommendedName>
        <fullName evidence="4">Secreted protein</fullName>
    </recommendedName>
</protein>
<sequence>MKTIHQIPKLKTLLSAAVVSSALFAYGFHALAEDLTDYSSIPGMPKIDLLSGDDRWGCEVLLCLANPNGPRAVSECRPPIDKLFDCLSWRHPCKFPSCPMAGDGNYAKQLNDGFDPCSISGMEDAPRGFVVQGNLNDPEQFSTGRKNQKYLKGKSTFNYGGEHYFESDNSGYWGGTKACVKGFQGTALEAYSCQQESGDSSYWTTCYRTVRVYDEVVWQKFQSRRAIDVVINGQTWTRVHW</sequence>
<feature type="signal peptide" evidence="1">
    <location>
        <begin position="1"/>
        <end position="32"/>
    </location>
</feature>
<comment type="caution">
    <text evidence="2">The sequence shown here is derived from an EMBL/GenBank/DDBJ whole genome shotgun (WGS) entry which is preliminary data.</text>
</comment>
<dbReference type="RefSeq" id="WP_160335453.1">
    <property type="nucleotide sequence ID" value="NZ_WSRP01000020.1"/>
</dbReference>
<reference evidence="2 3" key="1">
    <citation type="submission" date="2019-12" db="EMBL/GenBank/DDBJ databases">
        <title>Microbes associate with the intestines of laboratory mice.</title>
        <authorList>
            <person name="Navarre W."/>
            <person name="Wong E."/>
        </authorList>
    </citation>
    <scope>NUCLEOTIDE SEQUENCE [LARGE SCALE GENOMIC DNA]</scope>
    <source>
        <strain evidence="2 3">NM82_D38</strain>
    </source>
</reference>
<keyword evidence="3" id="KW-1185">Reference proteome</keyword>
<proteinExistence type="predicted"/>
<evidence type="ECO:0000256" key="1">
    <source>
        <dbReference type="SAM" id="SignalP"/>
    </source>
</evidence>
<name>A0A6L6YNQ0_9BURK</name>
<dbReference type="EMBL" id="WSRP01000020">
    <property type="protein sequence ID" value="MVX57021.1"/>
    <property type="molecule type" value="Genomic_DNA"/>
</dbReference>
<evidence type="ECO:0000313" key="2">
    <source>
        <dbReference type="EMBL" id="MVX57021.1"/>
    </source>
</evidence>
<feature type="chain" id="PRO_5026920897" description="Secreted protein" evidence="1">
    <location>
        <begin position="33"/>
        <end position="241"/>
    </location>
</feature>
<dbReference type="Proteomes" id="UP000472580">
    <property type="component" value="Unassembled WGS sequence"/>
</dbReference>
<accession>A0A6L6YNQ0</accession>
<organism evidence="2 3">
    <name type="scientific">Parasutterella muris</name>
    <dbReference type="NCBI Taxonomy" id="2565572"/>
    <lineage>
        <taxon>Bacteria</taxon>
        <taxon>Pseudomonadati</taxon>
        <taxon>Pseudomonadota</taxon>
        <taxon>Betaproteobacteria</taxon>
        <taxon>Burkholderiales</taxon>
        <taxon>Sutterellaceae</taxon>
        <taxon>Parasutterella</taxon>
    </lineage>
</organism>
<gene>
    <name evidence="2" type="ORF">E5987_07335</name>
</gene>
<evidence type="ECO:0000313" key="3">
    <source>
        <dbReference type="Proteomes" id="UP000472580"/>
    </source>
</evidence>
<keyword evidence="1" id="KW-0732">Signal</keyword>
<dbReference type="OrthoDB" id="8908892at2"/>
<evidence type="ECO:0008006" key="4">
    <source>
        <dbReference type="Google" id="ProtNLM"/>
    </source>
</evidence>
<dbReference type="AlphaFoldDB" id="A0A6L6YNQ0"/>